<name>A0A8D8G1Z0_CULPI</name>
<keyword evidence="1" id="KW-0732">Signal</keyword>
<feature type="chain" id="PRO_5036428079" evidence="1">
    <location>
        <begin position="25"/>
        <end position="104"/>
    </location>
</feature>
<organism evidence="2">
    <name type="scientific">Culex pipiens</name>
    <name type="common">House mosquito</name>
    <dbReference type="NCBI Taxonomy" id="7175"/>
    <lineage>
        <taxon>Eukaryota</taxon>
        <taxon>Metazoa</taxon>
        <taxon>Ecdysozoa</taxon>
        <taxon>Arthropoda</taxon>
        <taxon>Hexapoda</taxon>
        <taxon>Insecta</taxon>
        <taxon>Pterygota</taxon>
        <taxon>Neoptera</taxon>
        <taxon>Endopterygota</taxon>
        <taxon>Diptera</taxon>
        <taxon>Nematocera</taxon>
        <taxon>Culicoidea</taxon>
        <taxon>Culicidae</taxon>
        <taxon>Culicinae</taxon>
        <taxon>Culicini</taxon>
        <taxon>Culex</taxon>
        <taxon>Culex</taxon>
    </lineage>
</organism>
<dbReference type="EMBL" id="HBUE01119787">
    <property type="protein sequence ID" value="CAG6491866.1"/>
    <property type="molecule type" value="Transcribed_RNA"/>
</dbReference>
<protein>
    <submittedName>
        <fullName evidence="2">(northern house mosquito) hypothetical protein</fullName>
    </submittedName>
</protein>
<accession>A0A8D8G1Z0</accession>
<feature type="signal peptide" evidence="1">
    <location>
        <begin position="1"/>
        <end position="24"/>
    </location>
</feature>
<dbReference type="AlphaFoldDB" id="A0A8D8G1Z0"/>
<dbReference type="EMBL" id="HBUE01119791">
    <property type="protein sequence ID" value="CAG6491876.1"/>
    <property type="molecule type" value="Transcribed_RNA"/>
</dbReference>
<sequence length="104" mass="12168">MPVRFSMFHIVVLAVFLLFDRASAEWNTDCVFAFLSQRYRRHPRDPWRCVTWVPTSTLSSGVFRNPMVVHRWRATVSSSATLRRPCGWRLATWPPTVSRSTSRI</sequence>
<reference evidence="2" key="1">
    <citation type="submission" date="2021-05" db="EMBL/GenBank/DDBJ databases">
        <authorList>
            <person name="Alioto T."/>
            <person name="Alioto T."/>
            <person name="Gomez Garrido J."/>
        </authorList>
    </citation>
    <scope>NUCLEOTIDE SEQUENCE</scope>
</reference>
<evidence type="ECO:0000313" key="2">
    <source>
        <dbReference type="EMBL" id="CAG6491876.1"/>
    </source>
</evidence>
<proteinExistence type="predicted"/>
<evidence type="ECO:0000256" key="1">
    <source>
        <dbReference type="SAM" id="SignalP"/>
    </source>
</evidence>